<gene>
    <name evidence="2" type="ordered locus">DEHA2F11682g</name>
</gene>
<proteinExistence type="predicted"/>
<reference evidence="2 3" key="1">
    <citation type="journal article" date="2004" name="Nature">
        <title>Genome evolution in yeasts.</title>
        <authorList>
            <consortium name="Genolevures"/>
            <person name="Dujon B."/>
            <person name="Sherman D."/>
            <person name="Fischer G."/>
            <person name="Durrens P."/>
            <person name="Casaregola S."/>
            <person name="Lafontaine I."/>
            <person name="de Montigny J."/>
            <person name="Marck C."/>
            <person name="Neuveglise C."/>
            <person name="Talla E."/>
            <person name="Goffard N."/>
            <person name="Frangeul L."/>
            <person name="Aigle M."/>
            <person name="Anthouard V."/>
            <person name="Babour A."/>
            <person name="Barbe V."/>
            <person name="Barnay S."/>
            <person name="Blanchin S."/>
            <person name="Beckerich J.M."/>
            <person name="Beyne E."/>
            <person name="Bleykasten C."/>
            <person name="Boisrame A."/>
            <person name="Boyer J."/>
            <person name="Cattolico L."/>
            <person name="Confanioleri F."/>
            <person name="de Daruvar A."/>
            <person name="Despons L."/>
            <person name="Fabre E."/>
            <person name="Fairhead C."/>
            <person name="Ferry-Dumazet H."/>
            <person name="Groppi A."/>
            <person name="Hantraye F."/>
            <person name="Hennequin C."/>
            <person name="Jauniaux N."/>
            <person name="Joyet P."/>
            <person name="Kachouri R."/>
            <person name="Kerrest A."/>
            <person name="Koszul R."/>
            <person name="Lemaire M."/>
            <person name="Lesur I."/>
            <person name="Ma L."/>
            <person name="Muller H."/>
            <person name="Nicaud J.M."/>
            <person name="Nikolski M."/>
            <person name="Oztas S."/>
            <person name="Ozier-Kalogeropoulos O."/>
            <person name="Pellenz S."/>
            <person name="Potier S."/>
            <person name="Richard G.F."/>
            <person name="Straub M.L."/>
            <person name="Suleau A."/>
            <person name="Swennene D."/>
            <person name="Tekaia F."/>
            <person name="Wesolowski-Louvel M."/>
            <person name="Westhof E."/>
            <person name="Wirth B."/>
            <person name="Zeniou-Meyer M."/>
            <person name="Zivanovic I."/>
            <person name="Bolotin-Fukuhara M."/>
            <person name="Thierry A."/>
            <person name="Bouchier C."/>
            <person name="Caudron B."/>
            <person name="Scarpelli C."/>
            <person name="Gaillardin C."/>
            <person name="Weissenbach J."/>
            <person name="Wincker P."/>
            <person name="Souciet J.L."/>
        </authorList>
    </citation>
    <scope>NUCLEOTIDE SEQUENCE [LARGE SCALE GENOMIC DNA]</scope>
    <source>
        <strain evidence="3">ATCC 36239 / CBS 767 / BCRC 21394 / JCM 1990 / NBRC 0083 / IGC 2968</strain>
    </source>
</reference>
<dbReference type="GeneID" id="2903475"/>
<dbReference type="AlphaFoldDB" id="Q6BLQ0"/>
<dbReference type="Proteomes" id="UP000000599">
    <property type="component" value="Chromosome F"/>
</dbReference>
<keyword evidence="3" id="KW-1185">Reference proteome</keyword>
<dbReference type="VEuPathDB" id="FungiDB:DEHA2F11682g"/>
<evidence type="ECO:0000259" key="1">
    <source>
        <dbReference type="Pfam" id="PF10433"/>
    </source>
</evidence>
<feature type="domain" description="RSE1/DDB1/CPSF1 first beta-propeller" evidence="1">
    <location>
        <begin position="14"/>
        <end position="389"/>
    </location>
</feature>
<dbReference type="Gene3D" id="2.130.10.10">
    <property type="entry name" value="YVTN repeat-like/Quinoprotein amine dehydrogenase"/>
    <property type="match status" value="2"/>
</dbReference>
<dbReference type="KEGG" id="dha:DEHA2F11682g"/>
<evidence type="ECO:0000313" key="2">
    <source>
        <dbReference type="EMBL" id="CAG89221.2"/>
    </source>
</evidence>
<dbReference type="InterPro" id="IPR018846">
    <property type="entry name" value="Beta-prop_RSE1/DDB1/CPSF1_1st"/>
</dbReference>
<dbReference type="EMBL" id="CR382138">
    <property type="protein sequence ID" value="CAG89221.2"/>
    <property type="molecule type" value="Genomic_DNA"/>
</dbReference>
<dbReference type="RefSeq" id="XP_460871.2">
    <property type="nucleotide sequence ID" value="XM_460871.1"/>
</dbReference>
<dbReference type="InterPro" id="IPR015943">
    <property type="entry name" value="WD40/YVTN_repeat-like_dom_sf"/>
</dbReference>
<accession>Q6BLQ0</accession>
<protein>
    <submittedName>
        <fullName evidence="2">DEHA2F11682p</fullName>
    </submittedName>
</protein>
<dbReference type="Pfam" id="PF10433">
    <property type="entry name" value="Beta-prop_RSE1_1st"/>
    <property type="match status" value="1"/>
</dbReference>
<dbReference type="OrthoDB" id="433457at2759"/>
<organism evidence="2 3">
    <name type="scientific">Debaryomyces hansenii (strain ATCC 36239 / CBS 767 / BCRC 21394 / JCM 1990 / NBRC 0083 / IGC 2968)</name>
    <name type="common">Yeast</name>
    <name type="synonym">Torulaspora hansenii</name>
    <dbReference type="NCBI Taxonomy" id="284592"/>
    <lineage>
        <taxon>Eukaryota</taxon>
        <taxon>Fungi</taxon>
        <taxon>Dikarya</taxon>
        <taxon>Ascomycota</taxon>
        <taxon>Saccharomycotina</taxon>
        <taxon>Pichiomycetes</taxon>
        <taxon>Debaryomycetaceae</taxon>
        <taxon>Debaryomyces</taxon>
    </lineage>
</organism>
<sequence length="1210" mass="137109">MNYLLSEIRPPNCINRSVYANIFTKQKASLVVNKVNQLEFYVVHTESEEPCLELKDVLTIDEPLSAVIPFQPPQLKNEWLMVLTESNALFYIGYNQETENFVRINGAVLNGSGQQQLLDVEPIMMSKFTEESGYFIVHCFQGMIQLLVLNKDTKFDTLLVDTTNKRGKKNVPRNDAWNANTTAIGNIVVHQMVILQNTNKFEDTLAVLYRDFQYNYSLRYYRISPEEGKLSLLIQFEEFDEPPTCIIAPKTGGLLVLTSLHIFYFANPMVNLQLKNEGDSIFLSRNGEQQLVVKKLDSSSYSELMTSSFTNYTIIDDNRILVVTNTGMSYIIYFDSKFNGKRAEVISSISLIELGMTTVASDVHHIDKNIFFASSKLSQSILFEILQQKPFINVSQFIPSSPPLLNIDTKFTGMQRTLLTCGGGYDSGEFRKVHNNIFELTCIKQFGTALDTSQILLLNVQNKTYHIATKDMNGKINGEYLLEAKGSNSAFRKLGDFQCGVPELVLNQRIIDGDRISATEQGCYINNQAVTNERIFYCKIMESGTFVYLTSKNEIYMQKGTHIIKRFNLASEFKQVTEIDLVHICDNRFLLLAAFDDGSYELHMISEDLPKAKILLQEAVFDSTNGISSCAILLEDNVVSSSIWLLFSSGNGSVGQVYFDLNTEVNNKQTVISQCASGLPYRFFKSKNNNILMADTNQIFGLFIDETNFYKLVPIAEVNNINNIIFLNEEELLVSTSINKVTLYSLKKDSSKYANDTIMYSNLSNTKSLHIPHSNLSILICFENKINSINGEYQKYSYLKLIDDSSMNVVDIFDFANNSSWDIVDICMVPSGMESMIPKHSFVILSNSPNKNEILSIFHIKKNKIKRLSSIDILGLSDGSELISQTVRLIDCDKLKFIVGGNITFIVDLIYDPDRSNLVWQLLTGSIVQLPIYALGAISTDKYIIMGDIMKGLYIGELNYPTDDDHESETNEAHIKLSMSKIRCSFDPYFLSSFDAVKNIEDQTEVIFGDSLGNLSSLQINPDNNEADQTFAFNIGEQINIIKVIDHSAQKQNFALKFDKVNEIKPLLHTTAVIGTVNGGLYCVSKVVQESREDIEKILVKCQAELISYSKTLTLTNKTTKALNYSNWLSTKDWRTLSKNESGNYIRKDAFGMFDLAIIRKWLKRDHQLNNSGQRNKTDEELLNDMKTSLKVCYKNKRLLQRLVYESSLL</sequence>
<dbReference type="HOGENOM" id="CLU_281596_0_0_1"/>
<dbReference type="eggNOG" id="ENOG502SFW4">
    <property type="taxonomic scope" value="Eukaryota"/>
</dbReference>
<evidence type="ECO:0000313" key="3">
    <source>
        <dbReference type="Proteomes" id="UP000000599"/>
    </source>
</evidence>
<dbReference type="STRING" id="284592.Q6BLQ0"/>
<dbReference type="OMA" id="AANTRFI"/>
<name>Q6BLQ0_DEBHA</name>
<dbReference type="InParanoid" id="Q6BLQ0"/>